<evidence type="ECO:0000313" key="2">
    <source>
        <dbReference type="EMBL" id="STT03174.1"/>
    </source>
</evidence>
<organism evidence="2 3">
    <name type="scientific">Klebsiella pneumoniae</name>
    <dbReference type="NCBI Taxonomy" id="573"/>
    <lineage>
        <taxon>Bacteria</taxon>
        <taxon>Pseudomonadati</taxon>
        <taxon>Pseudomonadota</taxon>
        <taxon>Gammaproteobacteria</taxon>
        <taxon>Enterobacterales</taxon>
        <taxon>Enterobacteriaceae</taxon>
        <taxon>Klebsiella/Raoultella group</taxon>
        <taxon>Klebsiella</taxon>
        <taxon>Klebsiella pneumoniae complex</taxon>
    </lineage>
</organism>
<dbReference type="EMBL" id="UGKT01000001">
    <property type="protein sequence ID" value="STT03174.1"/>
    <property type="molecule type" value="Genomic_DNA"/>
</dbReference>
<reference evidence="2 3" key="1">
    <citation type="submission" date="2018-06" db="EMBL/GenBank/DDBJ databases">
        <authorList>
            <consortium name="Pathogen Informatics"/>
            <person name="Doyle S."/>
        </authorList>
    </citation>
    <scope>NUCLEOTIDE SEQUENCE [LARGE SCALE GENOMIC DNA]</scope>
    <source>
        <strain evidence="2 3">NCTC13443</strain>
    </source>
</reference>
<sequence length="119" mass="12569">MRKRLLTAALTLALLSAPALALTLSEARQQGRVGETLNGYLAPLRQDKETLALVKQINAARSESYQQLADDNNLPVDEVAKMAGQKLVARAQPGGVRPGIERPVAAQIISDSACGIPPG</sequence>
<gene>
    <name evidence="2" type="ORF">NCTC13443_03538</name>
</gene>
<name>A0A377UZX0_KLEPN</name>
<dbReference type="AlphaFoldDB" id="A0A377UZX0"/>
<dbReference type="Pfam" id="PF07027">
    <property type="entry name" value="DUF1318"/>
    <property type="match status" value="1"/>
</dbReference>
<evidence type="ECO:0000256" key="1">
    <source>
        <dbReference type="SAM" id="SignalP"/>
    </source>
</evidence>
<accession>A0A377UZX0</accession>
<feature type="chain" id="PRO_5016936789" evidence="1">
    <location>
        <begin position="22"/>
        <end position="119"/>
    </location>
</feature>
<evidence type="ECO:0000313" key="3">
    <source>
        <dbReference type="Proteomes" id="UP000255518"/>
    </source>
</evidence>
<dbReference type="InterPro" id="IPR008309">
    <property type="entry name" value="YdbL"/>
</dbReference>
<keyword evidence="1" id="KW-0732">Signal</keyword>
<feature type="signal peptide" evidence="1">
    <location>
        <begin position="1"/>
        <end position="21"/>
    </location>
</feature>
<protein>
    <submittedName>
        <fullName evidence="2">Uncharacterized protein conserved in bacteria</fullName>
    </submittedName>
</protein>
<dbReference type="Proteomes" id="UP000255518">
    <property type="component" value="Unassembled WGS sequence"/>
</dbReference>
<proteinExistence type="predicted"/>